<dbReference type="InterPro" id="IPR017438">
    <property type="entry name" value="ATP-NAD_kinase_N"/>
</dbReference>
<dbReference type="GO" id="GO:0005524">
    <property type="term" value="F:ATP binding"/>
    <property type="evidence" value="ECO:0007669"/>
    <property type="project" value="UniProtKB-ARBA"/>
</dbReference>
<dbReference type="InterPro" id="IPR002504">
    <property type="entry name" value="NADK"/>
</dbReference>
<evidence type="ECO:0000313" key="1">
    <source>
        <dbReference type="EMBL" id="HFK97073.1"/>
    </source>
</evidence>
<dbReference type="AlphaFoldDB" id="A0A832EJI0"/>
<dbReference type="PIRSF" id="PIRSF018567">
    <property type="entry name" value="AcoX"/>
    <property type="match status" value="1"/>
</dbReference>
<dbReference type="InterPro" id="IPR016064">
    <property type="entry name" value="NAD/diacylglycerol_kinase_sf"/>
</dbReference>
<comment type="caution">
    <text evidence="1">The sequence shown here is derived from an EMBL/GenBank/DDBJ whole genome shotgun (WGS) entry which is preliminary data.</text>
</comment>
<dbReference type="SUPFAM" id="SSF111331">
    <property type="entry name" value="NAD kinase/diacylglycerol kinase-like"/>
    <property type="match status" value="1"/>
</dbReference>
<dbReference type="GO" id="GO:0006741">
    <property type="term" value="P:NADP+ biosynthetic process"/>
    <property type="evidence" value="ECO:0007669"/>
    <property type="project" value="InterPro"/>
</dbReference>
<dbReference type="InterPro" id="IPR011391">
    <property type="entry name" value="AcoX_kinase"/>
</dbReference>
<sequence>MADVGIIANPVSGKDIRRLVAYGSVFDNQEKVRIVRRLLIGLEAVGTRRVFYMPDSYAIVERARRGCAVSMDVVPVPMRLRDTQDDSTEAARWMASHDVGCLIVLGGDGTCRAAAKGSREIPMLALSTGTNNVFPSLMEATVGGIAAGLTASGRISLEKACTRSSCLEIVGDDGVLDLALVDVAAVRGGFVGSKALWDVEPISELFFSRCSPESIGLSAVGGQIMTIHPEDPLGLHLVLGPGGFQVTAPIAPGLVRRVSVNRCETMAPETPLPLGPGSHILALDGEREVELKDPSRISVRLSPHGPLVVCVSKVMGAAQDMGLFVERKRP</sequence>
<dbReference type="InterPro" id="IPR039065">
    <property type="entry name" value="AcoX-like"/>
</dbReference>
<protein>
    <submittedName>
        <fullName evidence="1">ATP-NAD kinase</fullName>
    </submittedName>
</protein>
<dbReference type="GO" id="GO:0051287">
    <property type="term" value="F:NAD binding"/>
    <property type="evidence" value="ECO:0007669"/>
    <property type="project" value="UniProtKB-ARBA"/>
</dbReference>
<name>A0A832EJI0_9BACT</name>
<dbReference type="GO" id="GO:0003951">
    <property type="term" value="F:NAD+ kinase activity"/>
    <property type="evidence" value="ECO:0007669"/>
    <property type="project" value="InterPro"/>
</dbReference>
<dbReference type="Pfam" id="PF01513">
    <property type="entry name" value="NAD_kinase"/>
    <property type="match status" value="1"/>
</dbReference>
<accession>A0A832EJI0</accession>
<organism evidence="1">
    <name type="scientific">Desulfacinum infernum</name>
    <dbReference type="NCBI Taxonomy" id="35837"/>
    <lineage>
        <taxon>Bacteria</taxon>
        <taxon>Pseudomonadati</taxon>
        <taxon>Thermodesulfobacteriota</taxon>
        <taxon>Syntrophobacteria</taxon>
        <taxon>Syntrophobacterales</taxon>
        <taxon>Syntrophobacteraceae</taxon>
        <taxon>Desulfacinum</taxon>
    </lineage>
</organism>
<dbReference type="PANTHER" id="PTHR40697:SF3">
    <property type="entry name" value="ACETOIN CATABOLISM PROTEIN X"/>
    <property type="match status" value="1"/>
</dbReference>
<dbReference type="PANTHER" id="PTHR40697">
    <property type="entry name" value="ACETOIN CATABOLISM PROTEIN X"/>
    <property type="match status" value="1"/>
</dbReference>
<proteinExistence type="predicted"/>
<gene>
    <name evidence="1" type="ORF">ENS06_07075</name>
</gene>
<dbReference type="EMBL" id="DSTK01000021">
    <property type="protein sequence ID" value="HFK97073.1"/>
    <property type="molecule type" value="Genomic_DNA"/>
</dbReference>
<reference evidence="1" key="1">
    <citation type="journal article" date="2020" name="mSystems">
        <title>Genome- and Community-Level Interaction Insights into Carbon Utilization and Element Cycling Functions of Hydrothermarchaeota in Hydrothermal Sediment.</title>
        <authorList>
            <person name="Zhou Z."/>
            <person name="Liu Y."/>
            <person name="Xu W."/>
            <person name="Pan J."/>
            <person name="Luo Z.H."/>
            <person name="Li M."/>
        </authorList>
    </citation>
    <scope>NUCLEOTIDE SEQUENCE [LARGE SCALE GENOMIC DNA]</scope>
    <source>
        <strain evidence="1">SpSt-456</strain>
    </source>
</reference>
<dbReference type="Gene3D" id="3.40.50.10330">
    <property type="entry name" value="Probable inorganic polyphosphate/atp-NAD kinase, domain 1"/>
    <property type="match status" value="1"/>
</dbReference>
<keyword evidence="1" id="KW-0418">Kinase</keyword>
<keyword evidence="1" id="KW-0808">Transferase</keyword>